<dbReference type="Proteomes" id="UP001165064">
    <property type="component" value="Unassembled WGS sequence"/>
</dbReference>
<keyword evidence="2" id="KW-1185">Reference proteome</keyword>
<evidence type="ECO:0000313" key="1">
    <source>
        <dbReference type="EMBL" id="GME85086.1"/>
    </source>
</evidence>
<gene>
    <name evidence="1" type="ORF">Amon02_000735800</name>
</gene>
<name>A0ACB5TBD3_AMBMO</name>
<protein>
    <submittedName>
        <fullName evidence="1">Unnamed protein product</fullName>
    </submittedName>
</protein>
<proteinExistence type="predicted"/>
<accession>A0ACB5TBD3</accession>
<comment type="caution">
    <text evidence="1">The sequence shown here is derived from an EMBL/GenBank/DDBJ whole genome shotgun (WGS) entry which is preliminary data.</text>
</comment>
<reference evidence="1" key="1">
    <citation type="submission" date="2023-04" db="EMBL/GenBank/DDBJ databases">
        <title>Ambrosiozyma monospora NBRC 10751.</title>
        <authorList>
            <person name="Ichikawa N."/>
            <person name="Sato H."/>
            <person name="Tonouchi N."/>
        </authorList>
    </citation>
    <scope>NUCLEOTIDE SEQUENCE</scope>
    <source>
        <strain evidence="1">NBRC 10751</strain>
    </source>
</reference>
<organism evidence="1 2">
    <name type="scientific">Ambrosiozyma monospora</name>
    <name type="common">Yeast</name>
    <name type="synonym">Endomycopsis monosporus</name>
    <dbReference type="NCBI Taxonomy" id="43982"/>
    <lineage>
        <taxon>Eukaryota</taxon>
        <taxon>Fungi</taxon>
        <taxon>Dikarya</taxon>
        <taxon>Ascomycota</taxon>
        <taxon>Saccharomycotina</taxon>
        <taxon>Pichiomycetes</taxon>
        <taxon>Pichiales</taxon>
        <taxon>Pichiaceae</taxon>
        <taxon>Ambrosiozyma</taxon>
    </lineage>
</organism>
<sequence length="266" mass="28665">MDYDETPTHKPNIFKKTWGSLFGSENTNSSSTPNTELFQQTQQSSSTTESNDQFNHSGSVNYDDITGLNTYRNTCVANDNDNYDNDGGNDPEYEVSNGYDSRARASSMGSGIRMPSMTPTSTSQNSSFAFGDMGGHFMNGGGHRRFNSYSYGSTVSGYGNGGGNVFNNGSGYSYDNSPVAYGMDEKTMNTLSLINKSRARWGLTESQQRGGTGGGMIGGFPFSGAGSGRSGFPEPPVMNKDGLDLLLKRVQENNKRIDALVSVKET</sequence>
<dbReference type="EMBL" id="BSXS01006102">
    <property type="protein sequence ID" value="GME85086.1"/>
    <property type="molecule type" value="Genomic_DNA"/>
</dbReference>
<evidence type="ECO:0000313" key="2">
    <source>
        <dbReference type="Proteomes" id="UP001165064"/>
    </source>
</evidence>